<protein>
    <recommendedName>
        <fullName evidence="2">ribonuclease H</fullName>
        <ecNumber evidence="2">3.1.26.4</ecNumber>
    </recommendedName>
</protein>
<dbReference type="SUPFAM" id="SSF56672">
    <property type="entry name" value="DNA/RNA polymerases"/>
    <property type="match status" value="1"/>
</dbReference>
<dbReference type="PANTHER" id="PTHR33050">
    <property type="entry name" value="REVERSE TRANSCRIPTASE DOMAIN-CONTAINING PROTEIN"/>
    <property type="match status" value="1"/>
</dbReference>
<sequence length="343" mass="39290">MERRGYRTIIAYLDDFLIIGATYEECRLAFETLIELLTCLGFEINWRKVVYPTQRITFLGIDIDAVERTLSLPSGKLSETRTVLSDMSGRKRISKRELLSLLGKLNWAARVVRGGRTFMRRLIDLSKTLRRPHHYARLSGEARADLDWWTNFMAKFNGTAVFLDRNPVPPTIFNTDACDSGGAAFYSGDWFYVSWRHDDPDMCDRHINEKELYTIILAARRWGSLWSGKRLIVFADSDSSVCAINKGTSPSPPFMRCIRELFWISAENNFSLQARHVKGKENTLADALSRLNDPVHAELARSRVEQWKLENADISVDCHQPHLSHHARSALPTQATSWIPTLQ</sequence>
<dbReference type="GeneID" id="118415625"/>
<dbReference type="InterPro" id="IPR000477">
    <property type="entry name" value="RT_dom"/>
</dbReference>
<evidence type="ECO:0000259" key="3">
    <source>
        <dbReference type="PROSITE" id="PS50878"/>
    </source>
</evidence>
<dbReference type="OMA" id="CAMAHIN"/>
<reference evidence="5" key="2">
    <citation type="submission" date="2025-08" db="UniProtKB">
        <authorList>
            <consortium name="RefSeq"/>
        </authorList>
    </citation>
    <scope>IDENTIFICATION</scope>
    <source>
        <strain evidence="5">S238N-H82</strain>
        <tissue evidence="5">Testes</tissue>
    </source>
</reference>
<accession>A0A9J7L5H1</accession>
<name>A0A9J7L5H1_BRAFL</name>
<evidence type="ECO:0000313" key="4">
    <source>
        <dbReference type="Proteomes" id="UP000001554"/>
    </source>
</evidence>
<dbReference type="AlphaFoldDB" id="A0A9J7L5H1"/>
<gene>
    <name evidence="5" type="primary">LOC118415625</name>
</gene>
<dbReference type="KEGG" id="bfo:118415625"/>
<dbReference type="CDD" id="cd09275">
    <property type="entry name" value="RNase_HI_RT_DIRS1"/>
    <property type="match status" value="1"/>
</dbReference>
<dbReference type="PROSITE" id="PS50878">
    <property type="entry name" value="RT_POL"/>
    <property type="match status" value="1"/>
</dbReference>
<dbReference type="OrthoDB" id="6109162at2759"/>
<evidence type="ECO:0000313" key="5">
    <source>
        <dbReference type="RefSeq" id="XP_035676226.1"/>
    </source>
</evidence>
<organism evidence="4 5">
    <name type="scientific">Branchiostoma floridae</name>
    <name type="common">Florida lancelet</name>
    <name type="synonym">Amphioxus</name>
    <dbReference type="NCBI Taxonomy" id="7739"/>
    <lineage>
        <taxon>Eukaryota</taxon>
        <taxon>Metazoa</taxon>
        <taxon>Chordata</taxon>
        <taxon>Cephalochordata</taxon>
        <taxon>Leptocardii</taxon>
        <taxon>Amphioxiformes</taxon>
        <taxon>Branchiostomatidae</taxon>
        <taxon>Branchiostoma</taxon>
    </lineage>
</organism>
<dbReference type="InterPro" id="IPR052055">
    <property type="entry name" value="Hepadnavirus_pol/RT"/>
</dbReference>
<feature type="domain" description="Reverse transcriptase" evidence="3">
    <location>
        <begin position="1"/>
        <end position="63"/>
    </location>
</feature>
<evidence type="ECO:0000256" key="2">
    <source>
        <dbReference type="ARBA" id="ARBA00012180"/>
    </source>
</evidence>
<dbReference type="RefSeq" id="XP_035676226.1">
    <property type="nucleotide sequence ID" value="XM_035820333.1"/>
</dbReference>
<evidence type="ECO:0000256" key="1">
    <source>
        <dbReference type="ARBA" id="ARBA00010879"/>
    </source>
</evidence>
<dbReference type="Gene3D" id="3.30.70.270">
    <property type="match status" value="1"/>
</dbReference>
<dbReference type="Proteomes" id="UP000001554">
    <property type="component" value="Chromosome 5"/>
</dbReference>
<keyword evidence="4" id="KW-1185">Reference proteome</keyword>
<dbReference type="EC" id="3.1.26.4" evidence="2"/>
<comment type="similarity">
    <text evidence="1">Belongs to the beta type-B retroviral polymerase family. HERV class-II K(HML-2) pol subfamily.</text>
</comment>
<proteinExistence type="inferred from homology"/>
<dbReference type="InterPro" id="IPR043128">
    <property type="entry name" value="Rev_trsase/Diguanyl_cyclase"/>
</dbReference>
<dbReference type="GO" id="GO:0004523">
    <property type="term" value="F:RNA-DNA hybrid ribonuclease activity"/>
    <property type="evidence" value="ECO:0007669"/>
    <property type="project" value="UniProtKB-EC"/>
</dbReference>
<dbReference type="PANTHER" id="PTHR33050:SF8">
    <property type="entry name" value="REVERSE TRANSCRIPTASE DOMAIN-CONTAINING PROTEIN"/>
    <property type="match status" value="1"/>
</dbReference>
<dbReference type="InterPro" id="IPR043502">
    <property type="entry name" value="DNA/RNA_pol_sf"/>
</dbReference>
<reference evidence="4" key="1">
    <citation type="journal article" date="2020" name="Nat. Ecol. Evol.">
        <title>Deeply conserved synteny resolves early events in vertebrate evolution.</title>
        <authorList>
            <person name="Simakov O."/>
            <person name="Marletaz F."/>
            <person name="Yue J.X."/>
            <person name="O'Connell B."/>
            <person name="Jenkins J."/>
            <person name="Brandt A."/>
            <person name="Calef R."/>
            <person name="Tung C.H."/>
            <person name="Huang T.K."/>
            <person name="Schmutz J."/>
            <person name="Satoh N."/>
            <person name="Yu J.K."/>
            <person name="Putnam N.H."/>
            <person name="Green R.E."/>
            <person name="Rokhsar D.S."/>
        </authorList>
    </citation>
    <scope>NUCLEOTIDE SEQUENCE [LARGE SCALE GENOMIC DNA]</scope>
    <source>
        <strain evidence="4">S238N-H82</strain>
    </source>
</reference>